<dbReference type="Proteomes" id="UP000800035">
    <property type="component" value="Unassembled WGS sequence"/>
</dbReference>
<protein>
    <submittedName>
        <fullName evidence="3">Uncharacterized protein</fullName>
    </submittedName>
</protein>
<dbReference type="AlphaFoldDB" id="A0A6A5U128"/>
<keyword evidence="4" id="KW-1185">Reference proteome</keyword>
<keyword evidence="2" id="KW-0472">Membrane</keyword>
<proteinExistence type="predicted"/>
<organism evidence="3 4">
    <name type="scientific">Byssothecium circinans</name>
    <dbReference type="NCBI Taxonomy" id="147558"/>
    <lineage>
        <taxon>Eukaryota</taxon>
        <taxon>Fungi</taxon>
        <taxon>Dikarya</taxon>
        <taxon>Ascomycota</taxon>
        <taxon>Pezizomycotina</taxon>
        <taxon>Dothideomycetes</taxon>
        <taxon>Pleosporomycetidae</taxon>
        <taxon>Pleosporales</taxon>
        <taxon>Massarineae</taxon>
        <taxon>Massarinaceae</taxon>
        <taxon>Byssothecium</taxon>
    </lineage>
</organism>
<reference evidence="3" key="1">
    <citation type="journal article" date="2020" name="Stud. Mycol.">
        <title>101 Dothideomycetes genomes: a test case for predicting lifestyles and emergence of pathogens.</title>
        <authorList>
            <person name="Haridas S."/>
            <person name="Albert R."/>
            <person name="Binder M."/>
            <person name="Bloem J."/>
            <person name="Labutti K."/>
            <person name="Salamov A."/>
            <person name="Andreopoulos B."/>
            <person name="Baker S."/>
            <person name="Barry K."/>
            <person name="Bills G."/>
            <person name="Bluhm B."/>
            <person name="Cannon C."/>
            <person name="Castanera R."/>
            <person name="Culley D."/>
            <person name="Daum C."/>
            <person name="Ezra D."/>
            <person name="Gonzalez J."/>
            <person name="Henrissat B."/>
            <person name="Kuo A."/>
            <person name="Liang C."/>
            <person name="Lipzen A."/>
            <person name="Lutzoni F."/>
            <person name="Magnuson J."/>
            <person name="Mondo S."/>
            <person name="Nolan M."/>
            <person name="Ohm R."/>
            <person name="Pangilinan J."/>
            <person name="Park H.-J."/>
            <person name="Ramirez L."/>
            <person name="Alfaro M."/>
            <person name="Sun H."/>
            <person name="Tritt A."/>
            <person name="Yoshinaga Y."/>
            <person name="Zwiers L.-H."/>
            <person name="Turgeon B."/>
            <person name="Goodwin S."/>
            <person name="Spatafora J."/>
            <person name="Crous P."/>
            <person name="Grigoriev I."/>
        </authorList>
    </citation>
    <scope>NUCLEOTIDE SEQUENCE</scope>
    <source>
        <strain evidence="3">CBS 675.92</strain>
    </source>
</reference>
<dbReference type="EMBL" id="ML976997">
    <property type="protein sequence ID" value="KAF1954897.1"/>
    <property type="molecule type" value="Genomic_DNA"/>
</dbReference>
<feature type="transmembrane region" description="Helical" evidence="2">
    <location>
        <begin position="160"/>
        <end position="180"/>
    </location>
</feature>
<sequence length="181" mass="21109">MHARYDMVWRLDGKMYKRVTERRGWELGYSKPDQINPHSFFQRSIPVYPSIHSFIHSFIPSFHQELVSLPTYITTTNHHHNVLPYHPHRRAGHLSHSLQLPGPWSPPHQALPRPHQPGPRRPRRRRARARCCCSARRARRLDQGGVHQVLFFHVSCLQEAVEIAGVWILLVGVLVCCVVFE</sequence>
<evidence type="ECO:0000313" key="3">
    <source>
        <dbReference type="EMBL" id="KAF1954897.1"/>
    </source>
</evidence>
<keyword evidence="2" id="KW-1133">Transmembrane helix</keyword>
<keyword evidence="2" id="KW-0812">Transmembrane</keyword>
<evidence type="ECO:0000313" key="4">
    <source>
        <dbReference type="Proteomes" id="UP000800035"/>
    </source>
</evidence>
<name>A0A6A5U128_9PLEO</name>
<feature type="region of interest" description="Disordered" evidence="1">
    <location>
        <begin position="104"/>
        <end position="126"/>
    </location>
</feature>
<accession>A0A6A5U128</accession>
<evidence type="ECO:0000256" key="1">
    <source>
        <dbReference type="SAM" id="MobiDB-lite"/>
    </source>
</evidence>
<evidence type="ECO:0000256" key="2">
    <source>
        <dbReference type="SAM" id="Phobius"/>
    </source>
</evidence>
<gene>
    <name evidence="3" type="ORF">CC80DRAFT_118509</name>
</gene>